<name>A0A370C8B2_ASPNG</name>
<feature type="compositionally biased region" description="Basic residues" evidence="1">
    <location>
        <begin position="1"/>
        <end position="10"/>
    </location>
</feature>
<accession>A0A370C8B2</accession>
<proteinExistence type="predicted"/>
<feature type="compositionally biased region" description="Polar residues" evidence="1">
    <location>
        <begin position="81"/>
        <end position="93"/>
    </location>
</feature>
<dbReference type="AlphaFoldDB" id="A0A370C8B2"/>
<dbReference type="EMBL" id="KZ851908">
    <property type="protein sequence ID" value="RDH22213.1"/>
    <property type="molecule type" value="Genomic_DNA"/>
</dbReference>
<protein>
    <submittedName>
        <fullName evidence="2">Uncharacterized protein</fullName>
    </submittedName>
</protein>
<feature type="region of interest" description="Disordered" evidence="1">
    <location>
        <begin position="1"/>
        <end position="23"/>
    </location>
</feature>
<evidence type="ECO:0000313" key="2">
    <source>
        <dbReference type="EMBL" id="RDH22213.1"/>
    </source>
</evidence>
<gene>
    <name evidence="2" type="ORF">M747DRAFT_12113</name>
</gene>
<evidence type="ECO:0000256" key="1">
    <source>
        <dbReference type="SAM" id="MobiDB-lite"/>
    </source>
</evidence>
<feature type="region of interest" description="Disordered" evidence="1">
    <location>
        <begin position="61"/>
        <end position="106"/>
    </location>
</feature>
<sequence>MHRRWNHPLRLRGMEQDRASQGLKRRSAIAPCLLGKSKDAIMAEKTGDWWDGDLEMENKNLVKKESHSKANKTRPRKNWSGDWSQSRGHTPNETIPRWELSPAAGS</sequence>
<reference evidence="2 3" key="1">
    <citation type="submission" date="2018-07" db="EMBL/GenBank/DDBJ databases">
        <title>Section-level genome sequencing of Aspergillus section Nigri to investigate inter- and intra-species variation.</title>
        <authorList>
            <consortium name="DOE Joint Genome Institute"/>
            <person name="Vesth T.C."/>
            <person name="Nybo J.L."/>
            <person name="Theobald S."/>
            <person name="Frisvad J.C."/>
            <person name="Larsen T.O."/>
            <person name="Nielsen K.F."/>
            <person name="Hoof J.B."/>
            <person name="Brandl J."/>
            <person name="Salamov A."/>
            <person name="Riley R."/>
            <person name="Gladden J.M."/>
            <person name="Phatale P."/>
            <person name="Nielsen M.T."/>
            <person name="Lyhne E.K."/>
            <person name="Kogle M.E."/>
            <person name="Strasser K."/>
            <person name="McDonnell E."/>
            <person name="Barry K."/>
            <person name="Clum A."/>
            <person name="Chen C."/>
            <person name="Nolan M."/>
            <person name="Sandor L."/>
            <person name="Kuo A."/>
            <person name="Lipzen A."/>
            <person name="Hainaut M."/>
            <person name="Drula E."/>
            <person name="Tsang A."/>
            <person name="Magnuson J.K."/>
            <person name="Henrissat B."/>
            <person name="Wiebenga A."/>
            <person name="Simmons B.A."/>
            <person name="Makela M.R."/>
            <person name="De vries R.P."/>
            <person name="Grigoriev I.V."/>
            <person name="Mortensen U.H."/>
            <person name="Baker S.E."/>
            <person name="Andersen M.R."/>
        </authorList>
    </citation>
    <scope>NUCLEOTIDE SEQUENCE [LARGE SCALE GENOMIC DNA]</scope>
    <source>
        <strain evidence="2 3">ATCC 13496</strain>
    </source>
</reference>
<evidence type="ECO:0000313" key="3">
    <source>
        <dbReference type="Proteomes" id="UP000253845"/>
    </source>
</evidence>
<dbReference type="Proteomes" id="UP000253845">
    <property type="component" value="Unassembled WGS sequence"/>
</dbReference>
<dbReference type="VEuPathDB" id="FungiDB:M747DRAFT_12113"/>
<organism evidence="2 3">
    <name type="scientific">Aspergillus niger ATCC 13496</name>
    <dbReference type="NCBI Taxonomy" id="1353008"/>
    <lineage>
        <taxon>Eukaryota</taxon>
        <taxon>Fungi</taxon>
        <taxon>Dikarya</taxon>
        <taxon>Ascomycota</taxon>
        <taxon>Pezizomycotina</taxon>
        <taxon>Eurotiomycetes</taxon>
        <taxon>Eurotiomycetidae</taxon>
        <taxon>Eurotiales</taxon>
        <taxon>Aspergillaceae</taxon>
        <taxon>Aspergillus</taxon>
        <taxon>Aspergillus subgen. Circumdati</taxon>
    </lineage>
</organism>